<accession>A0A4U5NUG4</accession>
<evidence type="ECO:0000313" key="2">
    <source>
        <dbReference type="Proteomes" id="UP000298663"/>
    </source>
</evidence>
<reference evidence="1 2" key="2">
    <citation type="journal article" date="2019" name="G3 (Bethesda)">
        <title>Hybrid Assembly of the Genome of the Entomopathogenic Nematode Steinernema carpocapsae Identifies the X-Chromosome.</title>
        <authorList>
            <person name="Serra L."/>
            <person name="Macchietto M."/>
            <person name="Macias-Munoz A."/>
            <person name="McGill C.J."/>
            <person name="Rodriguez I.M."/>
            <person name="Rodriguez B."/>
            <person name="Murad R."/>
            <person name="Mortazavi A."/>
        </authorList>
    </citation>
    <scope>NUCLEOTIDE SEQUENCE [LARGE SCALE GENOMIC DNA]</scope>
    <source>
        <strain evidence="1 2">ALL</strain>
    </source>
</reference>
<reference evidence="1 2" key="1">
    <citation type="journal article" date="2015" name="Genome Biol.">
        <title>Comparative genomics of Steinernema reveals deeply conserved gene regulatory networks.</title>
        <authorList>
            <person name="Dillman A.R."/>
            <person name="Macchietto M."/>
            <person name="Porter C.F."/>
            <person name="Rogers A."/>
            <person name="Williams B."/>
            <person name="Antoshechkin I."/>
            <person name="Lee M.M."/>
            <person name="Goodwin Z."/>
            <person name="Lu X."/>
            <person name="Lewis E.E."/>
            <person name="Goodrich-Blair H."/>
            <person name="Stock S.P."/>
            <person name="Adams B.J."/>
            <person name="Sternberg P.W."/>
            <person name="Mortazavi A."/>
        </authorList>
    </citation>
    <scope>NUCLEOTIDE SEQUENCE [LARGE SCALE GENOMIC DNA]</scope>
    <source>
        <strain evidence="1 2">ALL</strain>
    </source>
</reference>
<name>A0A4U5NUG4_STECR</name>
<dbReference type="AlphaFoldDB" id="A0A4U5NUG4"/>
<sequence length="115" mass="13253">MRKSFSSLQSTSYSYVVVYSTGLSRQLYSFHILSTYNIYRFGRQGKALPTLCWYSQYSQPTRLLSSKKRSPKLSDVGFCPLPERETKKVVVTCAGLDVTWLGNSTRPDKRFRSDF</sequence>
<evidence type="ECO:0000313" key="1">
    <source>
        <dbReference type="EMBL" id="TKR86824.1"/>
    </source>
</evidence>
<gene>
    <name evidence="1" type="ORF">L596_011338</name>
</gene>
<keyword evidence="2" id="KW-1185">Reference proteome</keyword>
<protein>
    <submittedName>
        <fullName evidence="1">Uncharacterized protein</fullName>
    </submittedName>
</protein>
<organism evidence="1 2">
    <name type="scientific">Steinernema carpocapsae</name>
    <name type="common">Entomopathogenic nematode</name>
    <dbReference type="NCBI Taxonomy" id="34508"/>
    <lineage>
        <taxon>Eukaryota</taxon>
        <taxon>Metazoa</taxon>
        <taxon>Ecdysozoa</taxon>
        <taxon>Nematoda</taxon>
        <taxon>Chromadorea</taxon>
        <taxon>Rhabditida</taxon>
        <taxon>Tylenchina</taxon>
        <taxon>Panagrolaimomorpha</taxon>
        <taxon>Strongyloidoidea</taxon>
        <taxon>Steinernematidae</taxon>
        <taxon>Steinernema</taxon>
    </lineage>
</organism>
<proteinExistence type="predicted"/>
<dbReference type="Proteomes" id="UP000298663">
    <property type="component" value="Unassembled WGS sequence"/>
</dbReference>
<comment type="caution">
    <text evidence="1">The sequence shown here is derived from an EMBL/GenBank/DDBJ whole genome shotgun (WGS) entry which is preliminary data.</text>
</comment>
<dbReference type="EMBL" id="AZBU02000003">
    <property type="protein sequence ID" value="TKR86824.1"/>
    <property type="molecule type" value="Genomic_DNA"/>
</dbReference>